<reference evidence="1 2" key="1">
    <citation type="journal article" date="2017" name="PLoS Biol.">
        <title>The sea cucumber genome provides insights into morphological evolution and visceral regeneration.</title>
        <authorList>
            <person name="Zhang X."/>
            <person name="Sun L."/>
            <person name="Yuan J."/>
            <person name="Sun Y."/>
            <person name="Gao Y."/>
            <person name="Zhang L."/>
            <person name="Li S."/>
            <person name="Dai H."/>
            <person name="Hamel J.F."/>
            <person name="Liu C."/>
            <person name="Yu Y."/>
            <person name="Liu S."/>
            <person name="Lin W."/>
            <person name="Guo K."/>
            <person name="Jin S."/>
            <person name="Xu P."/>
            <person name="Storey K.B."/>
            <person name="Huan P."/>
            <person name="Zhang T."/>
            <person name="Zhou Y."/>
            <person name="Zhang J."/>
            <person name="Lin C."/>
            <person name="Li X."/>
            <person name="Xing L."/>
            <person name="Huo D."/>
            <person name="Sun M."/>
            <person name="Wang L."/>
            <person name="Mercier A."/>
            <person name="Li F."/>
            <person name="Yang H."/>
            <person name="Xiang J."/>
        </authorList>
    </citation>
    <scope>NUCLEOTIDE SEQUENCE [LARGE SCALE GENOMIC DNA]</scope>
    <source>
        <strain evidence="1">Shaxun</strain>
        <tissue evidence="1">Muscle</tissue>
    </source>
</reference>
<dbReference type="Proteomes" id="UP000230750">
    <property type="component" value="Unassembled WGS sequence"/>
</dbReference>
<evidence type="ECO:0000313" key="1">
    <source>
        <dbReference type="EMBL" id="PIK50712.1"/>
    </source>
</evidence>
<protein>
    <submittedName>
        <fullName evidence="1">Uncharacterized protein</fullName>
    </submittedName>
</protein>
<dbReference type="AlphaFoldDB" id="A0A2G8KRV4"/>
<accession>A0A2G8KRV4</accession>
<organism evidence="1 2">
    <name type="scientific">Stichopus japonicus</name>
    <name type="common">Sea cucumber</name>
    <dbReference type="NCBI Taxonomy" id="307972"/>
    <lineage>
        <taxon>Eukaryota</taxon>
        <taxon>Metazoa</taxon>
        <taxon>Echinodermata</taxon>
        <taxon>Eleutherozoa</taxon>
        <taxon>Echinozoa</taxon>
        <taxon>Holothuroidea</taxon>
        <taxon>Aspidochirotacea</taxon>
        <taxon>Aspidochirotida</taxon>
        <taxon>Stichopodidae</taxon>
        <taxon>Apostichopus</taxon>
    </lineage>
</organism>
<dbReference type="EMBL" id="MRZV01000407">
    <property type="protein sequence ID" value="PIK50712.1"/>
    <property type="molecule type" value="Genomic_DNA"/>
</dbReference>
<gene>
    <name evidence="1" type="ORF">BSL78_12398</name>
</gene>
<evidence type="ECO:0000313" key="2">
    <source>
        <dbReference type="Proteomes" id="UP000230750"/>
    </source>
</evidence>
<comment type="caution">
    <text evidence="1">The sequence shown here is derived from an EMBL/GenBank/DDBJ whole genome shotgun (WGS) entry which is preliminary data.</text>
</comment>
<keyword evidence="2" id="KW-1185">Reference proteome</keyword>
<proteinExistence type="predicted"/>
<sequence>MVTVTDVHICYLSSPVKVALEQVHSKHLYDENNFYFILHWEGNIPRIEVKLCISTEETHQSQTHMSELLHQTYQNRRKLIMESKMTPYELLNKLYKDFPVVGFEKQVTQTHQMKGAVDKSSAPMLVLCADGEELTSAFVLAYGKQRLEITGDLILKRALFALIAVYYITDLSYPKVRAGWPIE</sequence>
<name>A0A2G8KRV4_STIJA</name>
<dbReference type="STRING" id="307972.A0A2G8KRV4"/>